<proteinExistence type="predicted"/>
<accession>A0A1Y1HNK5</accession>
<dbReference type="InterPro" id="IPR036412">
    <property type="entry name" value="HAD-like_sf"/>
</dbReference>
<feature type="compositionally biased region" description="Basic and acidic residues" evidence="1">
    <location>
        <begin position="226"/>
        <end position="235"/>
    </location>
</feature>
<dbReference type="OrthoDB" id="1912851at2759"/>
<dbReference type="InterPro" id="IPR023214">
    <property type="entry name" value="HAD_sf"/>
</dbReference>
<feature type="compositionally biased region" description="Polar residues" evidence="1">
    <location>
        <begin position="191"/>
        <end position="205"/>
    </location>
</feature>
<sequence>MSALRFAALVCRLPKRAAPSSLRTYAAEARQREASGRPSDGITSTWSLKLDFGGDAKDSKVSVTSVINELIREWLGPRKKKGRERFSWFVRTKSSGREVDADGFLFKPGERLSVPGYLIRGVLYDLSSLSLGRGNVDRLVERGLVPKELLPPVPDVEPETLGLEDLMADQAGGSRLGSTTRLKDGREEGGSLSSQRTPLNVQSQALEALQKPTFGGGVGSAGESNPLKRRETEDELVGRLEERALSGAQASTSFETGSAGATESKVLDMAAALDAIKGAVQSGDAETGPAKTQRHGRSGADSSTGISLQPQRPESEDAASKEERGGGTWLTAALNETSREEQKAVVAAKREVELDKTIRNKYEGKLKSIREKAATRKREGRAVDAGAFDISRATKVGWKGGAIAVPGAGGGTKWRVLPGAGELLKHLKERGLKQGLFVSASDPDKDETLQQLLEFKFSPLEEVTATDDSPGTFVSPETFRRVCDQWGLPPKQVLVVTGPGPVGRALLDAVASSGCYLCQMTPYGVAPVEPPPTSPPVSMTSATVEEIAASNGVGRLKQWLGIDDENPGAREAVSRGKPKPHFKVEDVPGLKAVVEDLNGVSYRRSTMMRGLGSGRERAAASADNEKVFV</sequence>
<feature type="region of interest" description="Disordered" evidence="1">
    <location>
        <begin position="165"/>
        <end position="235"/>
    </location>
</feature>
<evidence type="ECO:0000313" key="2">
    <source>
        <dbReference type="EMBL" id="GAQ78137.1"/>
    </source>
</evidence>
<dbReference type="SUPFAM" id="SSF56784">
    <property type="entry name" value="HAD-like"/>
    <property type="match status" value="1"/>
</dbReference>
<feature type="compositionally biased region" description="Basic and acidic residues" evidence="1">
    <location>
        <begin position="313"/>
        <end position="325"/>
    </location>
</feature>
<evidence type="ECO:0000256" key="1">
    <source>
        <dbReference type="SAM" id="MobiDB-lite"/>
    </source>
</evidence>
<organism evidence="2 3">
    <name type="scientific">Klebsormidium nitens</name>
    <name type="common">Green alga</name>
    <name type="synonym">Ulothrix nitens</name>
    <dbReference type="NCBI Taxonomy" id="105231"/>
    <lineage>
        <taxon>Eukaryota</taxon>
        <taxon>Viridiplantae</taxon>
        <taxon>Streptophyta</taxon>
        <taxon>Klebsormidiophyceae</taxon>
        <taxon>Klebsormidiales</taxon>
        <taxon>Klebsormidiaceae</taxon>
        <taxon>Klebsormidium</taxon>
    </lineage>
</organism>
<dbReference type="Pfam" id="PF00702">
    <property type="entry name" value="Hydrolase"/>
    <property type="match status" value="1"/>
</dbReference>
<dbReference type="CDD" id="cd01427">
    <property type="entry name" value="HAD_like"/>
    <property type="match status" value="1"/>
</dbReference>
<feature type="compositionally biased region" description="Polar residues" evidence="1">
    <location>
        <begin position="300"/>
        <end position="312"/>
    </location>
</feature>
<evidence type="ECO:0000313" key="3">
    <source>
        <dbReference type="Proteomes" id="UP000054558"/>
    </source>
</evidence>
<protein>
    <submittedName>
        <fullName evidence="2">Uncharacterized protein</fullName>
    </submittedName>
</protein>
<feature type="region of interest" description="Disordered" evidence="1">
    <location>
        <begin position="281"/>
        <end position="327"/>
    </location>
</feature>
<reference evidence="2 3" key="1">
    <citation type="journal article" date="2014" name="Nat. Commun.">
        <title>Klebsormidium flaccidum genome reveals primary factors for plant terrestrial adaptation.</title>
        <authorList>
            <person name="Hori K."/>
            <person name="Maruyama F."/>
            <person name="Fujisawa T."/>
            <person name="Togashi T."/>
            <person name="Yamamoto N."/>
            <person name="Seo M."/>
            <person name="Sato S."/>
            <person name="Yamada T."/>
            <person name="Mori H."/>
            <person name="Tajima N."/>
            <person name="Moriyama T."/>
            <person name="Ikeuchi M."/>
            <person name="Watanabe M."/>
            <person name="Wada H."/>
            <person name="Kobayashi K."/>
            <person name="Saito M."/>
            <person name="Masuda T."/>
            <person name="Sasaki-Sekimoto Y."/>
            <person name="Mashiguchi K."/>
            <person name="Awai K."/>
            <person name="Shimojima M."/>
            <person name="Masuda S."/>
            <person name="Iwai M."/>
            <person name="Nobusawa T."/>
            <person name="Narise T."/>
            <person name="Kondo S."/>
            <person name="Saito H."/>
            <person name="Sato R."/>
            <person name="Murakawa M."/>
            <person name="Ihara Y."/>
            <person name="Oshima-Yamada Y."/>
            <person name="Ohtaka K."/>
            <person name="Satoh M."/>
            <person name="Sonobe K."/>
            <person name="Ishii M."/>
            <person name="Ohtani R."/>
            <person name="Kanamori-Sato M."/>
            <person name="Honoki R."/>
            <person name="Miyazaki D."/>
            <person name="Mochizuki H."/>
            <person name="Umetsu J."/>
            <person name="Higashi K."/>
            <person name="Shibata D."/>
            <person name="Kamiya Y."/>
            <person name="Sato N."/>
            <person name="Nakamura Y."/>
            <person name="Tabata S."/>
            <person name="Ida S."/>
            <person name="Kurokawa K."/>
            <person name="Ohta H."/>
        </authorList>
    </citation>
    <scope>NUCLEOTIDE SEQUENCE [LARGE SCALE GENOMIC DNA]</scope>
    <source>
        <strain evidence="2 3">NIES-2285</strain>
    </source>
</reference>
<dbReference type="EMBL" id="DF236957">
    <property type="protein sequence ID" value="GAQ78137.1"/>
    <property type="molecule type" value="Genomic_DNA"/>
</dbReference>
<gene>
    <name evidence="2" type="ORF">KFL_000080430</name>
</gene>
<dbReference type="Proteomes" id="UP000054558">
    <property type="component" value="Unassembled WGS sequence"/>
</dbReference>
<keyword evidence="3" id="KW-1185">Reference proteome</keyword>
<dbReference type="Gene3D" id="3.40.50.1000">
    <property type="entry name" value="HAD superfamily/HAD-like"/>
    <property type="match status" value="1"/>
</dbReference>
<name>A0A1Y1HNK5_KLENI</name>
<dbReference type="AlphaFoldDB" id="A0A1Y1HNK5"/>